<protein>
    <submittedName>
        <fullName evidence="2">Uncharacterized protein</fullName>
    </submittedName>
</protein>
<gene>
    <name evidence="2" type="ORF">HNR67_007955</name>
</gene>
<keyword evidence="3" id="KW-1185">Reference proteome</keyword>
<dbReference type="EMBL" id="JACHMH010000001">
    <property type="protein sequence ID" value="MBB4681837.1"/>
    <property type="molecule type" value="Genomic_DNA"/>
</dbReference>
<dbReference type="AlphaFoldDB" id="A0A7W7CID5"/>
<proteinExistence type="predicted"/>
<feature type="region of interest" description="Disordered" evidence="1">
    <location>
        <begin position="77"/>
        <end position="97"/>
    </location>
</feature>
<organism evidence="2 3">
    <name type="scientific">Crossiella cryophila</name>
    <dbReference type="NCBI Taxonomy" id="43355"/>
    <lineage>
        <taxon>Bacteria</taxon>
        <taxon>Bacillati</taxon>
        <taxon>Actinomycetota</taxon>
        <taxon>Actinomycetes</taxon>
        <taxon>Pseudonocardiales</taxon>
        <taxon>Pseudonocardiaceae</taxon>
        <taxon>Crossiella</taxon>
    </lineage>
</organism>
<dbReference type="Proteomes" id="UP000533598">
    <property type="component" value="Unassembled WGS sequence"/>
</dbReference>
<dbReference type="RefSeq" id="WP_185008708.1">
    <property type="nucleotide sequence ID" value="NZ_BAAAUI010000084.1"/>
</dbReference>
<evidence type="ECO:0000313" key="2">
    <source>
        <dbReference type="EMBL" id="MBB4681837.1"/>
    </source>
</evidence>
<comment type="caution">
    <text evidence="2">The sequence shown here is derived from an EMBL/GenBank/DDBJ whole genome shotgun (WGS) entry which is preliminary data.</text>
</comment>
<sequence>MPLPKLGLGNGFGQFAAQQEAYLQLMAARSSAARLTPLLNDALRGQEARRAQMNGALAGFQAETDLLQRSGVVGPTDSLLSQQARRPRSTSADSLLDALPPLPALPAPKLPAGRGARLATNLLAMPNLTEFAKNQAINPAAFVAGRAAAVDDCRGAITARVQDTVNSAGKPGAAGQCMGSPVGMAYREATPLDPSTYQNRLDQLAAGPPQTLLDRHHEGMEKAKQPPAPPRLPEELTESNSSCRSLDQTMDYVPLVGNLVEHLCLLALE</sequence>
<reference evidence="2 3" key="1">
    <citation type="submission" date="2020-08" db="EMBL/GenBank/DDBJ databases">
        <title>Sequencing the genomes of 1000 actinobacteria strains.</title>
        <authorList>
            <person name="Klenk H.-P."/>
        </authorList>
    </citation>
    <scope>NUCLEOTIDE SEQUENCE [LARGE SCALE GENOMIC DNA]</scope>
    <source>
        <strain evidence="2 3">DSM 44230</strain>
    </source>
</reference>
<evidence type="ECO:0000313" key="3">
    <source>
        <dbReference type="Proteomes" id="UP000533598"/>
    </source>
</evidence>
<name>A0A7W7CID5_9PSEU</name>
<evidence type="ECO:0000256" key="1">
    <source>
        <dbReference type="SAM" id="MobiDB-lite"/>
    </source>
</evidence>
<accession>A0A7W7CID5</accession>
<feature type="region of interest" description="Disordered" evidence="1">
    <location>
        <begin position="218"/>
        <end position="243"/>
    </location>
</feature>